<dbReference type="InterPro" id="IPR002500">
    <property type="entry name" value="PAPS_reduct_dom"/>
</dbReference>
<dbReference type="GO" id="GO:0003824">
    <property type="term" value="F:catalytic activity"/>
    <property type="evidence" value="ECO:0007669"/>
    <property type="project" value="InterPro"/>
</dbReference>
<dbReference type="PANTHER" id="PTHR43196">
    <property type="entry name" value="SULFATE ADENYLYLTRANSFERASE SUBUNIT 2"/>
    <property type="match status" value="1"/>
</dbReference>
<dbReference type="Pfam" id="PF01507">
    <property type="entry name" value="PAPS_reduct"/>
    <property type="match status" value="1"/>
</dbReference>
<reference evidence="3 4" key="1">
    <citation type="submission" date="2017-06" db="EMBL/GenBank/DDBJ databases">
        <title>Draft genome sequence of anaerobic fermentative bacterium Anaeromicrobium sediminis DY2726D isolated from West Pacific Ocean sediments.</title>
        <authorList>
            <person name="Zeng X."/>
        </authorList>
    </citation>
    <scope>NUCLEOTIDE SEQUENCE [LARGE SCALE GENOMIC DNA]</scope>
    <source>
        <strain evidence="3 4">DY2726D</strain>
    </source>
</reference>
<accession>A0A267MMI1</accession>
<feature type="domain" description="Phosphoadenosine phosphosulphate reductase" evidence="2">
    <location>
        <begin position="114"/>
        <end position="280"/>
    </location>
</feature>
<evidence type="ECO:0000313" key="3">
    <source>
        <dbReference type="EMBL" id="PAB60814.1"/>
    </source>
</evidence>
<evidence type="ECO:0000313" key="4">
    <source>
        <dbReference type="Proteomes" id="UP000216024"/>
    </source>
</evidence>
<dbReference type="Gene3D" id="3.40.50.620">
    <property type="entry name" value="HUPs"/>
    <property type="match status" value="1"/>
</dbReference>
<organism evidence="3 4">
    <name type="scientific">Anaeromicrobium sediminis</name>
    <dbReference type="NCBI Taxonomy" id="1478221"/>
    <lineage>
        <taxon>Bacteria</taxon>
        <taxon>Bacillati</taxon>
        <taxon>Bacillota</taxon>
        <taxon>Clostridia</taxon>
        <taxon>Peptostreptococcales</taxon>
        <taxon>Thermotaleaceae</taxon>
        <taxon>Anaeromicrobium</taxon>
    </lineage>
</organism>
<dbReference type="PANTHER" id="PTHR43196:SF2">
    <property type="entry name" value="PHOSPHOADENOSINE PHOSPHOSULFATE REDUCTASE"/>
    <property type="match status" value="1"/>
</dbReference>
<keyword evidence="4" id="KW-1185">Reference proteome</keyword>
<dbReference type="InterPro" id="IPR014729">
    <property type="entry name" value="Rossmann-like_a/b/a_fold"/>
</dbReference>
<gene>
    <name evidence="3" type="ORF">CCE28_04575</name>
</gene>
<dbReference type="Proteomes" id="UP000216024">
    <property type="component" value="Unassembled WGS sequence"/>
</dbReference>
<sequence length="452" mass="54155">MGKRKFSGIRPVFEQEIKYLKDKLGIEIPSNKCFMERLQIKAFTGKEKTKILYKIKVNREEMKLEVKESCNYDESKLLNWDEIIQLYSDKLLNLEKESISLITNKLNQYYEHHPLVLTSGGKDSTVLLHLVRSANPNIKAICNNTSNEAGEHYIHLKKIPNLEWIHPKVAFLKYCEQENFIPSVFGRNCCRVYKHETTIEKLEQEKKYLFFMGMRNVEGQKRAEYIDEHNADYYPVTWKGILPIRKWNTLDIWLYILDKKLEFSQIYIKGYSRCGCLICPYRTLYEDILTREYFLKRIKRFEKIQENNFKTKKRWIYLNCTLQEFIDYGWKGRRVREEPTQEVIEEFADYMGIKEEIAKKYFNQVCNCQRNKEKQLFLKDFEVALNLKYLGRKTNKLLCINCLAEYLAQSEIEDIKRRNKRHKTKVKNAIGNKKKELEKNIEQFKSQGCQLF</sequence>
<keyword evidence="1" id="KW-0175">Coiled coil</keyword>
<dbReference type="OrthoDB" id="9774475at2"/>
<dbReference type="AlphaFoldDB" id="A0A267MMI1"/>
<evidence type="ECO:0000256" key="1">
    <source>
        <dbReference type="SAM" id="Coils"/>
    </source>
</evidence>
<dbReference type="SUPFAM" id="SSF52402">
    <property type="entry name" value="Adenine nucleotide alpha hydrolases-like"/>
    <property type="match status" value="1"/>
</dbReference>
<feature type="coiled-coil region" evidence="1">
    <location>
        <begin position="412"/>
        <end position="447"/>
    </location>
</feature>
<dbReference type="InterPro" id="IPR050128">
    <property type="entry name" value="Sulfate_adenylyltrnsfr_sub2"/>
</dbReference>
<evidence type="ECO:0000259" key="2">
    <source>
        <dbReference type="Pfam" id="PF01507"/>
    </source>
</evidence>
<comment type="caution">
    <text evidence="3">The sequence shown here is derived from an EMBL/GenBank/DDBJ whole genome shotgun (WGS) entry which is preliminary data.</text>
</comment>
<dbReference type="RefSeq" id="WP_095131399.1">
    <property type="nucleotide sequence ID" value="NZ_NIBG01000002.1"/>
</dbReference>
<name>A0A267MMI1_9FIRM</name>
<protein>
    <recommendedName>
        <fullName evidence="2">Phosphoadenosine phosphosulphate reductase domain-containing protein</fullName>
    </recommendedName>
</protein>
<dbReference type="EMBL" id="NIBG01000002">
    <property type="protein sequence ID" value="PAB60814.1"/>
    <property type="molecule type" value="Genomic_DNA"/>
</dbReference>
<proteinExistence type="predicted"/>